<keyword evidence="2" id="KW-0812">Transmembrane</keyword>
<name>A0A9P8VPC2_9HYPO</name>
<proteinExistence type="predicted"/>
<evidence type="ECO:0000313" key="3">
    <source>
        <dbReference type="EMBL" id="KAH6869327.1"/>
    </source>
</evidence>
<keyword evidence="4" id="KW-1185">Reference proteome</keyword>
<keyword evidence="2" id="KW-1133">Transmembrane helix</keyword>
<feature type="region of interest" description="Disordered" evidence="1">
    <location>
        <begin position="296"/>
        <end position="325"/>
    </location>
</feature>
<feature type="transmembrane region" description="Helical" evidence="2">
    <location>
        <begin position="73"/>
        <end position="94"/>
    </location>
</feature>
<feature type="transmembrane region" description="Helical" evidence="2">
    <location>
        <begin position="106"/>
        <end position="127"/>
    </location>
</feature>
<feature type="transmembrane region" description="Helical" evidence="2">
    <location>
        <begin position="230"/>
        <end position="253"/>
    </location>
</feature>
<reference evidence="3 4" key="1">
    <citation type="journal article" date="2021" name="Nat. Commun.">
        <title>Genetic determinants of endophytism in the Arabidopsis root mycobiome.</title>
        <authorList>
            <person name="Mesny F."/>
            <person name="Miyauchi S."/>
            <person name="Thiergart T."/>
            <person name="Pickel B."/>
            <person name="Atanasova L."/>
            <person name="Karlsson M."/>
            <person name="Huettel B."/>
            <person name="Barry K.W."/>
            <person name="Haridas S."/>
            <person name="Chen C."/>
            <person name="Bauer D."/>
            <person name="Andreopoulos W."/>
            <person name="Pangilinan J."/>
            <person name="LaButti K."/>
            <person name="Riley R."/>
            <person name="Lipzen A."/>
            <person name="Clum A."/>
            <person name="Drula E."/>
            <person name="Henrissat B."/>
            <person name="Kohler A."/>
            <person name="Grigoriev I.V."/>
            <person name="Martin F.M."/>
            <person name="Hacquard S."/>
        </authorList>
    </citation>
    <scope>NUCLEOTIDE SEQUENCE [LARGE SCALE GENOMIC DNA]</scope>
    <source>
        <strain evidence="3 4">MPI-CAGE-CH-0241</strain>
    </source>
</reference>
<dbReference type="EMBL" id="JAGPYM010000074">
    <property type="protein sequence ID" value="KAH6869327.1"/>
    <property type="molecule type" value="Genomic_DNA"/>
</dbReference>
<feature type="transmembrane region" description="Helical" evidence="2">
    <location>
        <begin position="42"/>
        <end position="61"/>
    </location>
</feature>
<dbReference type="AlphaFoldDB" id="A0A9P8VPC2"/>
<gene>
    <name evidence="3" type="ORF">B0T10DRAFT_523821</name>
</gene>
<sequence length="325" mass="36626">MLSSAFFEVSWSILSTICMANVLFGFLVCGITSFSLLASVPIVTSAAGAVANGLCFYTYYTSYPRSKRAATSVLGDIFWLVQEAGLLMYSYIILRHVLYGTRRYVFIWLFWFLMIAIVVVRCFIILFRARYILHDDMTKRVIVDDLHIGYFGFMAVLECLSAYFLIARLTSVKKTSLQAGLGVGIFRSLTRSTEVRVAILAVQGILRTITHSLQVPGQQATNLANQLDRFMYALLCLFPVVLYIDLLASKLVYADHVQMTSSLSRPGPNRHPKPYVLHQENSLDAMRSEHRNCTDTLRPCKTRSPAHIEEPEPSHGVSDFYLSDS</sequence>
<dbReference type="OrthoDB" id="5306317at2759"/>
<comment type="caution">
    <text evidence="3">The sequence shown here is derived from an EMBL/GenBank/DDBJ whole genome shotgun (WGS) entry which is preliminary data.</text>
</comment>
<feature type="transmembrane region" description="Helical" evidence="2">
    <location>
        <begin position="148"/>
        <end position="166"/>
    </location>
</feature>
<evidence type="ECO:0000313" key="4">
    <source>
        <dbReference type="Proteomes" id="UP000777438"/>
    </source>
</evidence>
<dbReference type="Proteomes" id="UP000777438">
    <property type="component" value="Unassembled WGS sequence"/>
</dbReference>
<evidence type="ECO:0000256" key="1">
    <source>
        <dbReference type="SAM" id="MobiDB-lite"/>
    </source>
</evidence>
<evidence type="ECO:0000256" key="2">
    <source>
        <dbReference type="SAM" id="Phobius"/>
    </source>
</evidence>
<protein>
    <submittedName>
        <fullName evidence="3">Uncharacterized protein</fullName>
    </submittedName>
</protein>
<feature type="transmembrane region" description="Helical" evidence="2">
    <location>
        <begin position="12"/>
        <end position="36"/>
    </location>
</feature>
<accession>A0A9P8VPC2</accession>
<keyword evidence="2" id="KW-0472">Membrane</keyword>
<organism evidence="3 4">
    <name type="scientific">Thelonectria olida</name>
    <dbReference type="NCBI Taxonomy" id="1576542"/>
    <lineage>
        <taxon>Eukaryota</taxon>
        <taxon>Fungi</taxon>
        <taxon>Dikarya</taxon>
        <taxon>Ascomycota</taxon>
        <taxon>Pezizomycotina</taxon>
        <taxon>Sordariomycetes</taxon>
        <taxon>Hypocreomycetidae</taxon>
        <taxon>Hypocreales</taxon>
        <taxon>Nectriaceae</taxon>
        <taxon>Thelonectria</taxon>
    </lineage>
</organism>